<accession>A0A1I1JTE9</accession>
<dbReference type="Proteomes" id="UP000198639">
    <property type="component" value="Unassembled WGS sequence"/>
</dbReference>
<organism evidence="1 2">
    <name type="scientific">Massilia yuzhufengensis</name>
    <dbReference type="NCBI Taxonomy" id="1164594"/>
    <lineage>
        <taxon>Bacteria</taxon>
        <taxon>Pseudomonadati</taxon>
        <taxon>Pseudomonadota</taxon>
        <taxon>Betaproteobacteria</taxon>
        <taxon>Burkholderiales</taxon>
        <taxon>Oxalobacteraceae</taxon>
        <taxon>Telluria group</taxon>
        <taxon>Massilia</taxon>
    </lineage>
</organism>
<proteinExistence type="predicted"/>
<dbReference type="AlphaFoldDB" id="A0A1I1JTE9"/>
<sequence length="80" mass="8847">MMLSQKTYDATAIGAIGTMTYGGMVAVGQVDDDAGYERFAAFVRDLEAMEGQGLVRIESKHLESMTGNRHVDMVRFTRLK</sequence>
<dbReference type="RefSeq" id="WP_091873531.1">
    <property type="nucleotide sequence ID" value="NZ_FOLD01000007.1"/>
</dbReference>
<dbReference type="EMBL" id="FOLD01000007">
    <property type="protein sequence ID" value="SFC51511.1"/>
    <property type="molecule type" value="Genomic_DNA"/>
</dbReference>
<evidence type="ECO:0000313" key="2">
    <source>
        <dbReference type="Proteomes" id="UP000198639"/>
    </source>
</evidence>
<reference evidence="2" key="1">
    <citation type="submission" date="2016-10" db="EMBL/GenBank/DDBJ databases">
        <authorList>
            <person name="Varghese N."/>
            <person name="Submissions S."/>
        </authorList>
    </citation>
    <scope>NUCLEOTIDE SEQUENCE [LARGE SCALE GENOMIC DNA]</scope>
    <source>
        <strain evidence="2">CGMCC 1.12041</strain>
    </source>
</reference>
<gene>
    <name evidence="1" type="ORF">SAMN05216204_10721</name>
</gene>
<evidence type="ECO:0000313" key="1">
    <source>
        <dbReference type="EMBL" id="SFC51511.1"/>
    </source>
</evidence>
<keyword evidence="2" id="KW-1185">Reference proteome</keyword>
<name>A0A1I1JTE9_9BURK</name>
<protein>
    <submittedName>
        <fullName evidence="1">Uncharacterized protein</fullName>
    </submittedName>
</protein>